<dbReference type="PANTHER" id="PTHR30344">
    <property type="entry name" value="6-PHOSPHOGLUCONOLACTONASE-RELATED"/>
    <property type="match status" value="1"/>
</dbReference>
<dbReference type="RefSeq" id="WP_341694194.1">
    <property type="nucleotide sequence ID" value="NZ_JBBYHS010000019.1"/>
</dbReference>
<dbReference type="InterPro" id="IPR015943">
    <property type="entry name" value="WD40/YVTN_repeat-like_dom_sf"/>
</dbReference>
<reference evidence="4 5" key="1">
    <citation type="submission" date="2024-04" db="EMBL/GenBank/DDBJ databases">
        <title>Flavobacterium sp. DGU38 16S ribosomal RNA gene Genome sequencing and assembly.</title>
        <authorList>
            <person name="Park S."/>
        </authorList>
    </citation>
    <scope>NUCLEOTIDE SEQUENCE [LARGE SCALE GENOMIC DNA]</scope>
    <source>
        <strain evidence="4 5">DGU38</strain>
    </source>
</reference>
<evidence type="ECO:0000256" key="2">
    <source>
        <dbReference type="ARBA" id="ARBA00022526"/>
    </source>
</evidence>
<comment type="caution">
    <text evidence="4">The sequence shown here is derived from an EMBL/GenBank/DDBJ whole genome shotgun (WGS) entry which is preliminary data.</text>
</comment>
<evidence type="ECO:0000256" key="3">
    <source>
        <dbReference type="SAM" id="SignalP"/>
    </source>
</evidence>
<keyword evidence="4" id="KW-0378">Hydrolase</keyword>
<dbReference type="EC" id="3.1.1.-" evidence="4"/>
<dbReference type="EMBL" id="JBBYHS010000019">
    <property type="protein sequence ID" value="MEL1255454.1"/>
    <property type="molecule type" value="Genomic_DNA"/>
</dbReference>
<dbReference type="SUPFAM" id="SSF51004">
    <property type="entry name" value="C-terminal (heme d1) domain of cytochrome cd1-nitrite reductase"/>
    <property type="match status" value="1"/>
</dbReference>
<organism evidence="4 5">
    <name type="scientific">Flavobacterium calami</name>
    <dbReference type="NCBI Taxonomy" id="3139144"/>
    <lineage>
        <taxon>Bacteria</taxon>
        <taxon>Pseudomonadati</taxon>
        <taxon>Bacteroidota</taxon>
        <taxon>Flavobacteriia</taxon>
        <taxon>Flavobacteriales</taxon>
        <taxon>Flavobacteriaceae</taxon>
        <taxon>Flavobacterium</taxon>
    </lineage>
</organism>
<evidence type="ECO:0000313" key="5">
    <source>
        <dbReference type="Proteomes" id="UP001485226"/>
    </source>
</evidence>
<sequence>MKKMYVVLFSALAMTTAKAQNKYNLLVGTYTNTCKSNGIYVYEFDSNSGDFKLKNSSENVVSPSYLSVSANNKFIYAVNENGPQSAVSAFTYDSPTGKLKLINTNVSLGADPCHLINDDKNVIVANYSGGNIAVFKKNADGSITEGQQLIQHEGKGPNEARQEKAHVHMVAFSPDKKFVLANDLGTDKVFIYKYNPGAAHEILTFKSSVDVKAGSGPRHLAFSKDGKFVYLLQELDGTLTTFSYDKSGSLKLLKQTNIIPKDFKGANSSAAIKISPDGKFLYVSDRGDVNSITVYTILKDGSITKVEQVSTQGKGPRDFAIDPSGNFLLVGHQYTNEIIIFKRDKTTGKLISTGKKIELCSPVGLVFTKI</sequence>
<dbReference type="Pfam" id="PF10282">
    <property type="entry name" value="Lactonase"/>
    <property type="match status" value="1"/>
</dbReference>
<accession>A0ABU9ISM6</accession>
<feature type="signal peptide" evidence="3">
    <location>
        <begin position="1"/>
        <end position="19"/>
    </location>
</feature>
<keyword evidence="3" id="KW-0732">Signal</keyword>
<dbReference type="InterPro" id="IPR019405">
    <property type="entry name" value="Lactonase_7-beta_prop"/>
</dbReference>
<dbReference type="PANTHER" id="PTHR30344:SF1">
    <property type="entry name" value="6-PHOSPHOGLUCONOLACTONASE"/>
    <property type="match status" value="1"/>
</dbReference>
<evidence type="ECO:0000313" key="4">
    <source>
        <dbReference type="EMBL" id="MEL1255454.1"/>
    </source>
</evidence>
<feature type="chain" id="PRO_5046788249" evidence="3">
    <location>
        <begin position="20"/>
        <end position="370"/>
    </location>
</feature>
<keyword evidence="5" id="KW-1185">Reference proteome</keyword>
<dbReference type="Gene3D" id="2.130.10.10">
    <property type="entry name" value="YVTN repeat-like/Quinoprotein amine dehydrogenase"/>
    <property type="match status" value="1"/>
</dbReference>
<evidence type="ECO:0000256" key="1">
    <source>
        <dbReference type="ARBA" id="ARBA00005564"/>
    </source>
</evidence>
<proteinExistence type="inferred from homology"/>
<dbReference type="InterPro" id="IPR011048">
    <property type="entry name" value="Haem_d1_sf"/>
</dbReference>
<dbReference type="Proteomes" id="UP001485226">
    <property type="component" value="Unassembled WGS sequence"/>
</dbReference>
<name>A0ABU9ISM6_9FLAO</name>
<keyword evidence="2" id="KW-0313">Glucose metabolism</keyword>
<keyword evidence="2" id="KW-0119">Carbohydrate metabolism</keyword>
<dbReference type="InterPro" id="IPR050282">
    <property type="entry name" value="Cycloisomerase_2"/>
</dbReference>
<comment type="similarity">
    <text evidence="1">Belongs to the cycloisomerase 2 family.</text>
</comment>
<dbReference type="GO" id="GO:0016787">
    <property type="term" value="F:hydrolase activity"/>
    <property type="evidence" value="ECO:0007669"/>
    <property type="project" value="UniProtKB-KW"/>
</dbReference>
<protein>
    <submittedName>
        <fullName evidence="4">Lactonase family protein</fullName>
        <ecNumber evidence="4">3.1.1.-</ecNumber>
    </submittedName>
</protein>
<gene>
    <name evidence="4" type="ORF">AAEO57_16805</name>
</gene>